<keyword evidence="1" id="KW-0863">Zinc-finger</keyword>
<dbReference type="EMBL" id="JAHLJV010000015">
    <property type="protein sequence ID" value="KAK1595486.1"/>
    <property type="molecule type" value="Genomic_DNA"/>
</dbReference>
<proteinExistence type="predicted"/>
<feature type="domain" description="C2H2-type" evidence="3">
    <location>
        <begin position="347"/>
        <end position="370"/>
    </location>
</feature>
<accession>A0AAD8Q3W6</accession>
<evidence type="ECO:0000259" key="3">
    <source>
        <dbReference type="PROSITE" id="PS50157"/>
    </source>
</evidence>
<evidence type="ECO:0000256" key="2">
    <source>
        <dbReference type="SAM" id="MobiDB-lite"/>
    </source>
</evidence>
<reference evidence="4" key="1">
    <citation type="submission" date="2021-06" db="EMBL/GenBank/DDBJ databases">
        <title>Comparative genomics, transcriptomics and evolutionary studies reveal genomic signatures of adaptation to plant cell wall in hemibiotrophic fungi.</title>
        <authorList>
            <consortium name="DOE Joint Genome Institute"/>
            <person name="Baroncelli R."/>
            <person name="Diaz J.F."/>
            <person name="Benocci T."/>
            <person name="Peng M."/>
            <person name="Battaglia E."/>
            <person name="Haridas S."/>
            <person name="Andreopoulos W."/>
            <person name="Labutti K."/>
            <person name="Pangilinan J."/>
            <person name="Floch G.L."/>
            <person name="Makela M.R."/>
            <person name="Henrissat B."/>
            <person name="Grigoriev I.V."/>
            <person name="Crouch J.A."/>
            <person name="De Vries R.P."/>
            <person name="Sukno S.A."/>
            <person name="Thon M.R."/>
        </authorList>
    </citation>
    <scope>NUCLEOTIDE SEQUENCE</scope>
    <source>
        <strain evidence="4">CBS 125086</strain>
    </source>
</reference>
<evidence type="ECO:0000256" key="1">
    <source>
        <dbReference type="PROSITE-ProRule" id="PRU00042"/>
    </source>
</evidence>
<dbReference type="Proteomes" id="UP001230504">
    <property type="component" value="Unassembled WGS sequence"/>
</dbReference>
<dbReference type="AlphaFoldDB" id="A0AAD8Q3W6"/>
<feature type="compositionally biased region" description="Acidic residues" evidence="2">
    <location>
        <begin position="271"/>
        <end position="284"/>
    </location>
</feature>
<dbReference type="GO" id="GO:0008270">
    <property type="term" value="F:zinc ion binding"/>
    <property type="evidence" value="ECO:0007669"/>
    <property type="project" value="UniProtKB-KW"/>
</dbReference>
<dbReference type="PROSITE" id="PS00028">
    <property type="entry name" value="ZINC_FINGER_C2H2_1"/>
    <property type="match status" value="1"/>
</dbReference>
<comment type="caution">
    <text evidence="4">The sequence shown here is derived from an EMBL/GenBank/DDBJ whole genome shotgun (WGS) entry which is preliminary data.</text>
</comment>
<evidence type="ECO:0000313" key="5">
    <source>
        <dbReference type="Proteomes" id="UP001230504"/>
    </source>
</evidence>
<dbReference type="RefSeq" id="XP_060416498.1">
    <property type="nucleotide sequence ID" value="XM_060564551.1"/>
</dbReference>
<keyword evidence="1" id="KW-0862">Zinc</keyword>
<feature type="region of interest" description="Disordered" evidence="2">
    <location>
        <begin position="227"/>
        <end position="327"/>
    </location>
</feature>
<dbReference type="GeneID" id="85448791"/>
<evidence type="ECO:0000313" key="4">
    <source>
        <dbReference type="EMBL" id="KAK1595486.1"/>
    </source>
</evidence>
<keyword evidence="1" id="KW-0479">Metal-binding</keyword>
<feature type="compositionally biased region" description="Low complexity" evidence="2">
    <location>
        <begin position="247"/>
        <end position="259"/>
    </location>
</feature>
<feature type="compositionally biased region" description="Basic and acidic residues" evidence="2">
    <location>
        <begin position="285"/>
        <end position="294"/>
    </location>
</feature>
<organism evidence="4 5">
    <name type="scientific">Colletotrichum navitas</name>
    <dbReference type="NCBI Taxonomy" id="681940"/>
    <lineage>
        <taxon>Eukaryota</taxon>
        <taxon>Fungi</taxon>
        <taxon>Dikarya</taxon>
        <taxon>Ascomycota</taxon>
        <taxon>Pezizomycotina</taxon>
        <taxon>Sordariomycetes</taxon>
        <taxon>Hypocreomycetidae</taxon>
        <taxon>Glomerellales</taxon>
        <taxon>Glomerellaceae</taxon>
        <taxon>Colletotrichum</taxon>
        <taxon>Colletotrichum graminicola species complex</taxon>
    </lineage>
</organism>
<feature type="compositionally biased region" description="Acidic residues" evidence="2">
    <location>
        <begin position="295"/>
        <end position="319"/>
    </location>
</feature>
<sequence>MAITQQSSALDGKEPQRMKGVDKYLQSQGAYTFSTPVSGKHSGALMMNGNSVDKATVKNEPGMSYVPRSNNDATHPLSSKYDYHTLLGQKLQSIPEDFAVAGFSQVNVAAGDPIMPLGSRNIRIPANLVDSFILADAGPTAPVFELPQAPAQASSALAGAFDHAYVDKLHYSEHHGYAVPSGSHGVSVNHLSVGIKDGLVSSELIKPTSLVIPAAVTEAAVPNAAAPKAVTKQNSGIDSKRGHNNDSDSSGSTTSHASSTPNKGVNHEEQNDSETSEATGEEAPEDSHSGHDSSDGESPDGDSSDEESSDDSSDEEDDATPGLARVRALNLSPGLAFVRATDGKTRWPCNQCHRDWSRRDETRRHLRNVHYPRLYNRDIPIQKGLEQARLDCP</sequence>
<dbReference type="PROSITE" id="PS50157">
    <property type="entry name" value="ZINC_FINGER_C2H2_2"/>
    <property type="match status" value="1"/>
</dbReference>
<keyword evidence="5" id="KW-1185">Reference proteome</keyword>
<name>A0AAD8Q3W6_9PEZI</name>
<protein>
    <recommendedName>
        <fullName evidence="3">C2H2-type domain-containing protein</fullName>
    </recommendedName>
</protein>
<dbReference type="InterPro" id="IPR013087">
    <property type="entry name" value="Znf_C2H2_type"/>
</dbReference>
<gene>
    <name evidence="4" type="ORF">LY79DRAFT_681002</name>
</gene>